<feature type="domain" description="HTH araC/xylS-type" evidence="4">
    <location>
        <begin position="71"/>
        <end position="169"/>
    </location>
</feature>
<organism evidence="5 6">
    <name type="scientific">Candidatus Phocaeicola excrementipullorum</name>
    <dbReference type="NCBI Taxonomy" id="2838731"/>
    <lineage>
        <taxon>Bacteria</taxon>
        <taxon>Pseudomonadati</taxon>
        <taxon>Bacteroidota</taxon>
        <taxon>Bacteroidia</taxon>
        <taxon>Bacteroidales</taxon>
        <taxon>Bacteroidaceae</taxon>
        <taxon>Phocaeicola</taxon>
    </lineage>
</organism>
<reference evidence="5" key="1">
    <citation type="journal article" date="2021" name="PeerJ">
        <title>Extensive microbial diversity within the chicken gut microbiome revealed by metagenomics and culture.</title>
        <authorList>
            <person name="Gilroy R."/>
            <person name="Ravi A."/>
            <person name="Getino M."/>
            <person name="Pursley I."/>
            <person name="Horton D.L."/>
            <person name="Alikhan N.F."/>
            <person name="Baker D."/>
            <person name="Gharbi K."/>
            <person name="Hall N."/>
            <person name="Watson M."/>
            <person name="Adriaenssens E.M."/>
            <person name="Foster-Nyarko E."/>
            <person name="Jarju S."/>
            <person name="Secka A."/>
            <person name="Antonio M."/>
            <person name="Oren A."/>
            <person name="Chaudhuri R.R."/>
            <person name="La Ragione R."/>
            <person name="Hildebrand F."/>
            <person name="Pallen M.J."/>
        </authorList>
    </citation>
    <scope>NUCLEOTIDE SEQUENCE</scope>
    <source>
        <strain evidence="5">8470</strain>
    </source>
</reference>
<protein>
    <submittedName>
        <fullName evidence="5">Helix-turn-helix domain-containing protein</fullName>
    </submittedName>
</protein>
<evidence type="ECO:0000256" key="2">
    <source>
        <dbReference type="ARBA" id="ARBA00023125"/>
    </source>
</evidence>
<dbReference type="InterPro" id="IPR018060">
    <property type="entry name" value="HTH_AraC"/>
</dbReference>
<dbReference type="Gene3D" id="1.10.10.60">
    <property type="entry name" value="Homeodomain-like"/>
    <property type="match status" value="1"/>
</dbReference>
<accession>A0A948TL15</accession>
<name>A0A948TL15_9BACT</name>
<dbReference type="Proteomes" id="UP000784286">
    <property type="component" value="Unassembled WGS sequence"/>
</dbReference>
<evidence type="ECO:0000313" key="5">
    <source>
        <dbReference type="EMBL" id="MBU3855398.1"/>
    </source>
</evidence>
<dbReference type="GO" id="GO:0003700">
    <property type="term" value="F:DNA-binding transcription factor activity"/>
    <property type="evidence" value="ECO:0007669"/>
    <property type="project" value="InterPro"/>
</dbReference>
<keyword evidence="2" id="KW-0238">DNA-binding</keyword>
<dbReference type="InterPro" id="IPR009057">
    <property type="entry name" value="Homeodomain-like_sf"/>
</dbReference>
<dbReference type="AlphaFoldDB" id="A0A948TL15"/>
<reference evidence="5" key="2">
    <citation type="submission" date="2021-04" db="EMBL/GenBank/DDBJ databases">
        <authorList>
            <person name="Gilroy R."/>
        </authorList>
    </citation>
    <scope>NUCLEOTIDE SEQUENCE</scope>
    <source>
        <strain evidence="5">8470</strain>
    </source>
</reference>
<dbReference type="PANTHER" id="PTHR43280:SF32">
    <property type="entry name" value="TRANSCRIPTIONAL REGULATORY PROTEIN"/>
    <property type="match status" value="1"/>
</dbReference>
<evidence type="ECO:0000256" key="1">
    <source>
        <dbReference type="ARBA" id="ARBA00023015"/>
    </source>
</evidence>
<gene>
    <name evidence="5" type="ORF">H9928_02360</name>
</gene>
<dbReference type="InterPro" id="IPR020449">
    <property type="entry name" value="Tscrpt_reg_AraC-type_HTH"/>
</dbReference>
<keyword evidence="3" id="KW-0804">Transcription</keyword>
<dbReference type="SMART" id="SM00342">
    <property type="entry name" value="HTH_ARAC"/>
    <property type="match status" value="1"/>
</dbReference>
<evidence type="ECO:0000313" key="6">
    <source>
        <dbReference type="Proteomes" id="UP000784286"/>
    </source>
</evidence>
<dbReference type="PANTHER" id="PTHR43280">
    <property type="entry name" value="ARAC-FAMILY TRANSCRIPTIONAL REGULATOR"/>
    <property type="match status" value="1"/>
</dbReference>
<dbReference type="SUPFAM" id="SSF46689">
    <property type="entry name" value="Homeodomain-like"/>
    <property type="match status" value="1"/>
</dbReference>
<proteinExistence type="predicted"/>
<dbReference type="PRINTS" id="PR00032">
    <property type="entry name" value="HTHARAC"/>
</dbReference>
<dbReference type="EMBL" id="JAHLFJ010000025">
    <property type="protein sequence ID" value="MBU3855398.1"/>
    <property type="molecule type" value="Genomic_DNA"/>
</dbReference>
<evidence type="ECO:0000256" key="3">
    <source>
        <dbReference type="ARBA" id="ARBA00023163"/>
    </source>
</evidence>
<dbReference type="Pfam" id="PF12833">
    <property type="entry name" value="HTH_18"/>
    <property type="match status" value="1"/>
</dbReference>
<dbReference type="PROSITE" id="PS01124">
    <property type="entry name" value="HTH_ARAC_FAMILY_2"/>
    <property type="match status" value="1"/>
</dbReference>
<comment type="caution">
    <text evidence="5">The sequence shown here is derived from an EMBL/GenBank/DDBJ whole genome shotgun (WGS) entry which is preliminary data.</text>
</comment>
<keyword evidence="1" id="KW-0805">Transcription regulation</keyword>
<dbReference type="GO" id="GO:0043565">
    <property type="term" value="F:sequence-specific DNA binding"/>
    <property type="evidence" value="ECO:0007669"/>
    <property type="project" value="InterPro"/>
</dbReference>
<sequence>MEQKKQTVLDAIQKSEGNIDFYGLKETTGMEAIELFSVVEALAKENRILMRLNHLDEGTYCYKSSGDVLYERFMDLLFAHHGKRRSVAFYASRLCITPKYLCCIVKKTSGKTPTEWINETTVREIEYMLCHTRASIKEIVYELGFSNLSNFGKFFKAHKGMSPRIYRMVHYNVGSF</sequence>
<evidence type="ECO:0000259" key="4">
    <source>
        <dbReference type="PROSITE" id="PS01124"/>
    </source>
</evidence>